<name>A0A167RDM7_9HYPO</name>
<evidence type="ECO:0000313" key="1">
    <source>
        <dbReference type="EMBL" id="OAA58494.1"/>
    </source>
</evidence>
<gene>
    <name evidence="1" type="ORF">SPI_06567</name>
</gene>
<dbReference type="EMBL" id="AZHD01000012">
    <property type="protein sequence ID" value="OAA58494.1"/>
    <property type="molecule type" value="Genomic_DNA"/>
</dbReference>
<evidence type="ECO:0000313" key="2">
    <source>
        <dbReference type="Proteomes" id="UP000076874"/>
    </source>
</evidence>
<keyword evidence="2" id="KW-1185">Reference proteome</keyword>
<dbReference type="OrthoDB" id="4267316at2759"/>
<dbReference type="InterPro" id="IPR011009">
    <property type="entry name" value="Kinase-like_dom_sf"/>
</dbReference>
<keyword evidence="1" id="KW-0418">Kinase</keyword>
<dbReference type="Gene3D" id="1.10.510.10">
    <property type="entry name" value="Transferase(Phosphotransferase) domain 1"/>
    <property type="match status" value="1"/>
</dbReference>
<organism evidence="1 2">
    <name type="scientific">Niveomyces insectorum RCEF 264</name>
    <dbReference type="NCBI Taxonomy" id="1081102"/>
    <lineage>
        <taxon>Eukaryota</taxon>
        <taxon>Fungi</taxon>
        <taxon>Dikarya</taxon>
        <taxon>Ascomycota</taxon>
        <taxon>Pezizomycotina</taxon>
        <taxon>Sordariomycetes</taxon>
        <taxon>Hypocreomycetidae</taxon>
        <taxon>Hypocreales</taxon>
        <taxon>Cordycipitaceae</taxon>
        <taxon>Niveomyces</taxon>
    </lineage>
</organism>
<dbReference type="SUPFAM" id="SSF56112">
    <property type="entry name" value="Protein kinase-like (PK-like)"/>
    <property type="match status" value="1"/>
</dbReference>
<dbReference type="GO" id="GO:0016301">
    <property type="term" value="F:kinase activity"/>
    <property type="evidence" value="ECO:0007669"/>
    <property type="project" value="UniProtKB-KW"/>
</dbReference>
<comment type="caution">
    <text evidence="1">The sequence shown here is derived from an EMBL/GenBank/DDBJ whole genome shotgun (WGS) entry which is preliminary data.</text>
</comment>
<dbReference type="Proteomes" id="UP000076874">
    <property type="component" value="Unassembled WGS sequence"/>
</dbReference>
<protein>
    <submittedName>
        <fullName evidence="1">Protein kinase-like domain protein</fullName>
    </submittedName>
</protein>
<accession>A0A167RDM7</accession>
<reference evidence="1 2" key="1">
    <citation type="journal article" date="2016" name="Genome Biol. Evol.">
        <title>Divergent and convergent evolution of fungal pathogenicity.</title>
        <authorList>
            <person name="Shang Y."/>
            <person name="Xiao G."/>
            <person name="Zheng P."/>
            <person name="Cen K."/>
            <person name="Zhan S."/>
            <person name="Wang C."/>
        </authorList>
    </citation>
    <scope>NUCLEOTIDE SEQUENCE [LARGE SCALE GENOMIC DNA]</scope>
    <source>
        <strain evidence="1 2">RCEF 264</strain>
    </source>
</reference>
<proteinExistence type="predicted"/>
<keyword evidence="1" id="KW-0808">Transferase</keyword>
<dbReference type="AlphaFoldDB" id="A0A167RDM7"/>
<sequence>MQKSRPAGKLPRWMIPWELPEDPRKPAFLYRAGNALSIQRHVPLPPFGRRYSPGASRPEADRLDYPNDTQTDWCVRFPPQESQFPPHPDGSVRTLHIVDEIACREEHGAQIVRCRLDDDAGETFYVAKIYDALYYPSREWGGAPLDTTYSADAHYSCECAAYEHLSQAGVDGRYTPKYFGSWTFDAPIPSVRPTDSAQVGGGKDYPTSRPVRMILTGWIRGTSMYSYLQTNKVNDFPYAWRLEVLAKAIESESKLVFHGLLHNDFEPRNVLVVDAEPPATSTSATRDVPDVYIIDFNISYVLDSPYMRPKYQRSLRPTLPGNPMHEYWNNTCENFGSWVPVAYRRNRAAFRGWLKSRWGEAQGYSEPHELMKQIHDYNAEVVYIPPESIPLDEAKVLDAHC</sequence>